<dbReference type="Proteomes" id="UP000681720">
    <property type="component" value="Unassembled WGS sequence"/>
</dbReference>
<protein>
    <submittedName>
        <fullName evidence="1">Uncharacterized protein</fullName>
    </submittedName>
</protein>
<name>A0A815D2C1_9BILA</name>
<dbReference type="EMBL" id="CAJOBH010007937">
    <property type="protein sequence ID" value="CAF4098333.1"/>
    <property type="molecule type" value="Genomic_DNA"/>
</dbReference>
<reference evidence="1" key="1">
    <citation type="submission" date="2021-02" db="EMBL/GenBank/DDBJ databases">
        <authorList>
            <person name="Nowell W R."/>
        </authorList>
    </citation>
    <scope>NUCLEOTIDE SEQUENCE</scope>
</reference>
<organism evidence="1 4">
    <name type="scientific">Rotaria magnacalcarata</name>
    <dbReference type="NCBI Taxonomy" id="392030"/>
    <lineage>
        <taxon>Eukaryota</taxon>
        <taxon>Metazoa</taxon>
        <taxon>Spiralia</taxon>
        <taxon>Gnathifera</taxon>
        <taxon>Rotifera</taxon>
        <taxon>Eurotatoria</taxon>
        <taxon>Bdelloidea</taxon>
        <taxon>Philodinida</taxon>
        <taxon>Philodinidae</taxon>
        <taxon>Rotaria</taxon>
    </lineage>
</organism>
<dbReference type="Proteomes" id="UP000663855">
    <property type="component" value="Unassembled WGS sequence"/>
</dbReference>
<evidence type="ECO:0000313" key="3">
    <source>
        <dbReference type="EMBL" id="CAF4098333.1"/>
    </source>
</evidence>
<dbReference type="Proteomes" id="UP000681967">
    <property type="component" value="Unassembled WGS sequence"/>
</dbReference>
<gene>
    <name evidence="3" type="ORF">BYL167_LOCUS18981</name>
    <name evidence="1" type="ORF">CJN711_LOCUS16443</name>
    <name evidence="2" type="ORF">GIL414_LOCUS13013</name>
</gene>
<evidence type="ECO:0000313" key="2">
    <source>
        <dbReference type="EMBL" id="CAF4023627.1"/>
    </source>
</evidence>
<dbReference type="EMBL" id="CAJOBJ010005187">
    <property type="protein sequence ID" value="CAF4023627.1"/>
    <property type="molecule type" value="Genomic_DNA"/>
</dbReference>
<comment type="caution">
    <text evidence="1">The sequence shown here is derived from an EMBL/GenBank/DDBJ whole genome shotgun (WGS) entry which is preliminary data.</text>
</comment>
<sequence>MMELNNPKLYTVVWFGTPRLDINEEAKVNSEAIIKNGLYVEDNDINSCLKKLQLMQDENILLVITGMASDKIILDENLLTQVHHLPQVKIIYVPAKYGNCHPSHVFPKLRQLSNQSVSLRIRVDLRVHAQMTDSIVFNTFSEKSSLSMNGDFMHFQMLIDCIIDDHFSLKLLDNYSTFDKSKKEFIETCQ</sequence>
<accession>A0A815D2C1</accession>
<dbReference type="EMBL" id="CAJNOV010007603">
    <property type="protein sequence ID" value="CAF1291335.1"/>
    <property type="molecule type" value="Genomic_DNA"/>
</dbReference>
<proteinExistence type="predicted"/>
<evidence type="ECO:0000313" key="4">
    <source>
        <dbReference type="Proteomes" id="UP000663855"/>
    </source>
</evidence>
<evidence type="ECO:0000313" key="1">
    <source>
        <dbReference type="EMBL" id="CAF1291335.1"/>
    </source>
</evidence>
<dbReference type="AlphaFoldDB" id="A0A815D2C1"/>